<evidence type="ECO:0000256" key="1">
    <source>
        <dbReference type="ARBA" id="ARBA00022692"/>
    </source>
</evidence>
<dbReference type="InterPro" id="IPR050327">
    <property type="entry name" value="Proton-linked_MCT"/>
</dbReference>
<dbReference type="SUPFAM" id="SSF103473">
    <property type="entry name" value="MFS general substrate transporter"/>
    <property type="match status" value="1"/>
</dbReference>
<evidence type="ECO:0000256" key="4">
    <source>
        <dbReference type="SAM" id="Phobius"/>
    </source>
</evidence>
<dbReference type="Pfam" id="PF07690">
    <property type="entry name" value="MFS_1"/>
    <property type="match status" value="1"/>
</dbReference>
<feature type="transmembrane region" description="Helical" evidence="4">
    <location>
        <begin position="238"/>
        <end position="260"/>
    </location>
</feature>
<keyword evidence="2 4" id="KW-1133">Transmembrane helix</keyword>
<dbReference type="Gene3D" id="1.20.1250.20">
    <property type="entry name" value="MFS general substrate transporter like domains"/>
    <property type="match status" value="1"/>
</dbReference>
<reference evidence="5" key="1">
    <citation type="submission" date="2021-01" db="EMBL/GenBank/DDBJ databases">
        <title>Modified the classification status of verrucomicrobia.</title>
        <authorList>
            <person name="Feng X."/>
        </authorList>
    </citation>
    <scope>NUCLEOTIDE SEQUENCE</scope>
    <source>
        <strain evidence="5">5K15</strain>
    </source>
</reference>
<feature type="transmembrane region" description="Helical" evidence="4">
    <location>
        <begin position="25"/>
        <end position="46"/>
    </location>
</feature>
<feature type="transmembrane region" description="Helical" evidence="4">
    <location>
        <begin position="119"/>
        <end position="141"/>
    </location>
</feature>
<proteinExistence type="predicted"/>
<organism evidence="5 6">
    <name type="scientific">Oceaniferula flava</name>
    <dbReference type="NCBI Taxonomy" id="2800421"/>
    <lineage>
        <taxon>Bacteria</taxon>
        <taxon>Pseudomonadati</taxon>
        <taxon>Verrucomicrobiota</taxon>
        <taxon>Verrucomicrobiia</taxon>
        <taxon>Verrucomicrobiales</taxon>
        <taxon>Verrucomicrobiaceae</taxon>
        <taxon>Oceaniferula</taxon>
    </lineage>
</organism>
<keyword evidence="6" id="KW-1185">Reference proteome</keyword>
<evidence type="ECO:0000256" key="2">
    <source>
        <dbReference type="ARBA" id="ARBA00022989"/>
    </source>
</evidence>
<feature type="transmembrane region" description="Helical" evidence="4">
    <location>
        <begin position="153"/>
        <end position="174"/>
    </location>
</feature>
<dbReference type="InterPro" id="IPR036259">
    <property type="entry name" value="MFS_trans_sf"/>
</dbReference>
<sequence length="427" mass="45685">MKPAEAQQVSPTAPWTSDNADPKPWGLAWCLAVGQLLSWGVLYYTFTVMLESIATETTWSRSFLNAGLSLGLLVWGLSALPVGAWIQNRGGRAVMAAGSLLGGLSLLMMSAVHSPLPYLISWVGLGIAMGCLLYDPAFAVITQTFRSHYRQGITLVTLLAGLASTAFIPLVYLAESHLGWRGALQACGALLIIVGAPLHWLSIPKRLAIPRAPRPAPVTEQLRLRWSTLRSEISDRRFLNLALWFTAYTGAFSGLTFLIIPLLTAMEVAPAMILKAIVIIGPMQVLGRLLLAAKGHHFSSLQIGRAAMTLLLLSLTILITLPPSLPVLCLFAALFGLGNGVMTIVKGTAPAELFGTHRYAELNGVLAMPSVFSKALSPWLLVALWGTGFEPKWVLACIAGLLALGALALELASRSTPPEGDTEPHQS</sequence>
<feature type="transmembrane region" description="Helical" evidence="4">
    <location>
        <begin position="393"/>
        <end position="412"/>
    </location>
</feature>
<feature type="transmembrane region" description="Helical" evidence="4">
    <location>
        <begin position="180"/>
        <end position="201"/>
    </location>
</feature>
<keyword evidence="1 4" id="KW-0812">Transmembrane</keyword>
<feature type="transmembrane region" description="Helical" evidence="4">
    <location>
        <begin position="272"/>
        <end position="291"/>
    </location>
</feature>
<evidence type="ECO:0000256" key="3">
    <source>
        <dbReference type="ARBA" id="ARBA00023136"/>
    </source>
</evidence>
<dbReference type="InterPro" id="IPR011701">
    <property type="entry name" value="MFS"/>
</dbReference>
<comment type="caution">
    <text evidence="5">The sequence shown here is derived from an EMBL/GenBank/DDBJ whole genome shotgun (WGS) entry which is preliminary data.</text>
</comment>
<dbReference type="GO" id="GO:0022857">
    <property type="term" value="F:transmembrane transporter activity"/>
    <property type="evidence" value="ECO:0007669"/>
    <property type="project" value="InterPro"/>
</dbReference>
<dbReference type="PANTHER" id="PTHR11360">
    <property type="entry name" value="MONOCARBOXYLATE TRANSPORTER"/>
    <property type="match status" value="1"/>
</dbReference>
<feature type="transmembrane region" description="Helical" evidence="4">
    <location>
        <begin position="365"/>
        <end position="387"/>
    </location>
</feature>
<feature type="transmembrane region" description="Helical" evidence="4">
    <location>
        <begin position="66"/>
        <end position="86"/>
    </location>
</feature>
<keyword evidence="3 4" id="KW-0472">Membrane</keyword>
<evidence type="ECO:0000313" key="6">
    <source>
        <dbReference type="Proteomes" id="UP000634206"/>
    </source>
</evidence>
<protein>
    <submittedName>
        <fullName evidence="5">MFS transporter</fullName>
    </submittedName>
</protein>
<dbReference type="EMBL" id="JAENIG010000001">
    <property type="protein sequence ID" value="MBK1853341.1"/>
    <property type="molecule type" value="Genomic_DNA"/>
</dbReference>
<accession>A0AAE2SBQ3</accession>
<dbReference type="Proteomes" id="UP000634206">
    <property type="component" value="Unassembled WGS sequence"/>
</dbReference>
<dbReference type="RefSeq" id="WP_309487940.1">
    <property type="nucleotide sequence ID" value="NZ_JAENIG010000001.1"/>
</dbReference>
<name>A0AAE2SBQ3_9BACT</name>
<gene>
    <name evidence="5" type="ORF">JIN83_00055</name>
</gene>
<dbReference type="PANTHER" id="PTHR11360:SF290">
    <property type="entry name" value="MONOCARBOXYLATE MFS PERMEASE"/>
    <property type="match status" value="1"/>
</dbReference>
<feature type="transmembrane region" description="Helical" evidence="4">
    <location>
        <begin position="93"/>
        <end position="113"/>
    </location>
</feature>
<evidence type="ECO:0000313" key="5">
    <source>
        <dbReference type="EMBL" id="MBK1853341.1"/>
    </source>
</evidence>
<dbReference type="AlphaFoldDB" id="A0AAE2SBQ3"/>